<proteinExistence type="predicted"/>
<dbReference type="Proteomes" id="UP000814128">
    <property type="component" value="Unassembled WGS sequence"/>
</dbReference>
<evidence type="ECO:0000313" key="2">
    <source>
        <dbReference type="Proteomes" id="UP000814128"/>
    </source>
</evidence>
<reference evidence="1" key="1">
    <citation type="submission" date="2021-02" db="EMBL/GenBank/DDBJ databases">
        <authorList>
            <consortium name="DOE Joint Genome Institute"/>
            <person name="Ahrendt S."/>
            <person name="Looney B.P."/>
            <person name="Miyauchi S."/>
            <person name="Morin E."/>
            <person name="Drula E."/>
            <person name="Courty P.E."/>
            <person name="Chicoki N."/>
            <person name="Fauchery L."/>
            <person name="Kohler A."/>
            <person name="Kuo A."/>
            <person name="Labutti K."/>
            <person name="Pangilinan J."/>
            <person name="Lipzen A."/>
            <person name="Riley R."/>
            <person name="Andreopoulos W."/>
            <person name="He G."/>
            <person name="Johnson J."/>
            <person name="Barry K.W."/>
            <person name="Grigoriev I.V."/>
            <person name="Nagy L."/>
            <person name="Hibbett D."/>
            <person name="Henrissat B."/>
            <person name="Matheny P.B."/>
            <person name="Labbe J."/>
            <person name="Martin F."/>
        </authorList>
    </citation>
    <scope>NUCLEOTIDE SEQUENCE</scope>
    <source>
        <strain evidence="1">EC-137</strain>
    </source>
</reference>
<protein>
    <submittedName>
        <fullName evidence="1">Uncharacterized protein</fullName>
    </submittedName>
</protein>
<gene>
    <name evidence="1" type="ORF">K488DRAFT_39409</name>
</gene>
<comment type="caution">
    <text evidence="1">The sequence shown here is derived from an EMBL/GenBank/DDBJ whole genome shotgun (WGS) entry which is preliminary data.</text>
</comment>
<dbReference type="EMBL" id="MU273465">
    <property type="protein sequence ID" value="KAI0037214.1"/>
    <property type="molecule type" value="Genomic_DNA"/>
</dbReference>
<accession>A0ACB8QZD9</accession>
<evidence type="ECO:0000313" key="1">
    <source>
        <dbReference type="EMBL" id="KAI0037214.1"/>
    </source>
</evidence>
<keyword evidence="2" id="KW-1185">Reference proteome</keyword>
<sequence length="563" mass="61606">MFSSLVVDASDYPIKSVTVFKSSKAEVVRTFRVPLQAGENKVEIRSLPSSIDTESARVTGLGDAQLFDVVCSVSGVPSISSANSSAEAIRLLTTKKRTLEEHVRNIDQVKSHVASYGASLKAEHIAPADAELFFDRVLARQVAFDERATQLNEEILRVSREIDLKMHENNTRVGNTAGTVTVIVMAREETEVEFKLIYIVTGASWNPAYELHATAAKAGHPGAEVSLQYRASVTQKTGEDWTGVSLTLSTAPTDTSQDSIPDLKPTRLRPPPPPPAIYAIDYGAATPQRRPLGEDSEDTITSGDWEEPVETQTLREHQTIVKESPLAHAYTVEGLSSVPSDNITHKVSIATLLLYADIQHVAVPKVKAVAYLQARVKNTSDYRLMPGAVHVFMDDSFVSKTSIMDIAPGDTFDCALGSDAGMRVSYARLSKKENKRAGVFSEQTLSTTFTARTILRNTHQYALDAVIVRDNIPVSDDNTKVRVVLNKPQVLADAEDNEDREVTCEEGGNCIVRWTKVDDASKGGKKDGMYEWMCKVGPGEKVVLLMAWTVKSPAEVKWVEVVG</sequence>
<organism evidence="1 2">
    <name type="scientific">Vararia minispora EC-137</name>
    <dbReference type="NCBI Taxonomy" id="1314806"/>
    <lineage>
        <taxon>Eukaryota</taxon>
        <taxon>Fungi</taxon>
        <taxon>Dikarya</taxon>
        <taxon>Basidiomycota</taxon>
        <taxon>Agaricomycotina</taxon>
        <taxon>Agaricomycetes</taxon>
        <taxon>Russulales</taxon>
        <taxon>Lachnocladiaceae</taxon>
        <taxon>Vararia</taxon>
    </lineage>
</organism>
<reference evidence="1" key="2">
    <citation type="journal article" date="2022" name="New Phytol.">
        <title>Evolutionary transition to the ectomycorrhizal habit in the genomes of a hyperdiverse lineage of mushroom-forming fungi.</title>
        <authorList>
            <person name="Looney B."/>
            <person name="Miyauchi S."/>
            <person name="Morin E."/>
            <person name="Drula E."/>
            <person name="Courty P.E."/>
            <person name="Kohler A."/>
            <person name="Kuo A."/>
            <person name="LaButti K."/>
            <person name="Pangilinan J."/>
            <person name="Lipzen A."/>
            <person name="Riley R."/>
            <person name="Andreopoulos W."/>
            <person name="He G."/>
            <person name="Johnson J."/>
            <person name="Nolan M."/>
            <person name="Tritt A."/>
            <person name="Barry K.W."/>
            <person name="Grigoriev I.V."/>
            <person name="Nagy L.G."/>
            <person name="Hibbett D."/>
            <person name="Henrissat B."/>
            <person name="Matheny P.B."/>
            <person name="Labbe J."/>
            <person name="Martin F.M."/>
        </authorList>
    </citation>
    <scope>NUCLEOTIDE SEQUENCE</scope>
    <source>
        <strain evidence="1">EC-137</strain>
    </source>
</reference>
<name>A0ACB8QZD9_9AGAM</name>